<gene>
    <name evidence="7" type="primary">TOP3A_0</name>
    <name evidence="7" type="ORF">E2C01_016581</name>
</gene>
<keyword evidence="4 5" id="KW-0413">Isomerase</keyword>
<dbReference type="Proteomes" id="UP000324222">
    <property type="component" value="Unassembled WGS sequence"/>
</dbReference>
<keyword evidence="2 5" id="KW-0799">Topoisomerase</keyword>
<evidence type="ECO:0000256" key="4">
    <source>
        <dbReference type="ARBA" id="ARBA00023235"/>
    </source>
</evidence>
<evidence type="ECO:0000256" key="1">
    <source>
        <dbReference type="ARBA" id="ARBA00009446"/>
    </source>
</evidence>
<dbReference type="PANTHER" id="PTHR11390:SF21">
    <property type="entry name" value="DNA TOPOISOMERASE 3-ALPHA"/>
    <property type="match status" value="1"/>
</dbReference>
<comment type="caution">
    <text evidence="7">The sequence shown here is derived from an EMBL/GenBank/DDBJ whole genome shotgun (WGS) entry which is preliminary data.</text>
</comment>
<dbReference type="PANTHER" id="PTHR11390">
    <property type="entry name" value="PROKARYOTIC DNA TOPOISOMERASE"/>
    <property type="match status" value="1"/>
</dbReference>
<dbReference type="GO" id="GO:0031422">
    <property type="term" value="C:RecQ family helicase-topoisomerase III complex"/>
    <property type="evidence" value="ECO:0007669"/>
    <property type="project" value="TreeGrafter"/>
</dbReference>
<comment type="catalytic activity">
    <reaction evidence="5">
        <text>ATP-independent breakage of single-stranded DNA, followed by passage and rejoining.</text>
        <dbReference type="EC" id="5.6.2.1"/>
    </reaction>
</comment>
<dbReference type="EC" id="5.6.2.1" evidence="5"/>
<protein>
    <recommendedName>
        <fullName evidence="5">DNA topoisomerase</fullName>
        <ecNumber evidence="5">5.6.2.1</ecNumber>
    </recommendedName>
</protein>
<evidence type="ECO:0000256" key="3">
    <source>
        <dbReference type="ARBA" id="ARBA00023125"/>
    </source>
</evidence>
<dbReference type="CDD" id="cd03362">
    <property type="entry name" value="TOPRIM_TopoIA_TopoIII"/>
    <property type="match status" value="1"/>
</dbReference>
<proteinExistence type="inferred from homology"/>
<dbReference type="InterPro" id="IPR034144">
    <property type="entry name" value="TOPRIM_TopoIII"/>
</dbReference>
<evidence type="ECO:0000259" key="6">
    <source>
        <dbReference type="PROSITE" id="PS50880"/>
    </source>
</evidence>
<dbReference type="PROSITE" id="PS50880">
    <property type="entry name" value="TOPRIM"/>
    <property type="match status" value="1"/>
</dbReference>
<evidence type="ECO:0000313" key="7">
    <source>
        <dbReference type="EMBL" id="MPC23527.1"/>
    </source>
</evidence>
<dbReference type="EMBL" id="VSRR010001217">
    <property type="protein sequence ID" value="MPC23527.1"/>
    <property type="molecule type" value="Genomic_DNA"/>
</dbReference>
<reference evidence="7 8" key="1">
    <citation type="submission" date="2019-05" db="EMBL/GenBank/DDBJ databases">
        <title>Another draft genome of Portunus trituberculatus and its Hox gene families provides insights of decapod evolution.</title>
        <authorList>
            <person name="Jeong J.-H."/>
            <person name="Song I."/>
            <person name="Kim S."/>
            <person name="Choi T."/>
            <person name="Kim D."/>
            <person name="Ryu S."/>
            <person name="Kim W."/>
        </authorList>
    </citation>
    <scope>NUCLEOTIDE SEQUENCE [LARGE SCALE GENOMIC DNA]</scope>
    <source>
        <tissue evidence="7">Muscle</tissue>
    </source>
</reference>
<dbReference type="SUPFAM" id="SSF56712">
    <property type="entry name" value="Prokaryotic type I DNA topoisomerase"/>
    <property type="match status" value="1"/>
</dbReference>
<dbReference type="InterPro" id="IPR006171">
    <property type="entry name" value="TOPRIM_dom"/>
</dbReference>
<evidence type="ECO:0000256" key="5">
    <source>
        <dbReference type="RuleBase" id="RU362092"/>
    </source>
</evidence>
<dbReference type="GO" id="GO:0006265">
    <property type="term" value="P:DNA topological change"/>
    <property type="evidence" value="ECO:0007669"/>
    <property type="project" value="InterPro"/>
</dbReference>
<accession>A0A5B7DQX8</accession>
<dbReference type="GO" id="GO:0006310">
    <property type="term" value="P:DNA recombination"/>
    <property type="evidence" value="ECO:0007669"/>
    <property type="project" value="TreeGrafter"/>
</dbReference>
<dbReference type="InterPro" id="IPR000380">
    <property type="entry name" value="Topo_IA"/>
</dbReference>
<dbReference type="GO" id="GO:0006281">
    <property type="term" value="P:DNA repair"/>
    <property type="evidence" value="ECO:0007669"/>
    <property type="project" value="TreeGrafter"/>
</dbReference>
<dbReference type="GO" id="GO:0003917">
    <property type="term" value="F:DNA topoisomerase type I (single strand cut, ATP-independent) activity"/>
    <property type="evidence" value="ECO:0007669"/>
    <property type="project" value="UniProtKB-EC"/>
</dbReference>
<comment type="function">
    <text evidence="5">Introduces a single-strand break via transesterification at a target site in duplex DNA. Releases the supercoiling and torsional tension of DNA introduced during the DNA replication and transcription by transiently cleaving and rejoining one strand of the DNA duplex. The scissile phosphodiester is attacked by the catalytic tyrosine of the enzyme, resulting in the formation of a DNA-(5'-phosphotyrosyl)-enzyme intermediate and the expulsion of a 3'-OH DNA strand.</text>
</comment>
<keyword evidence="8" id="KW-1185">Reference proteome</keyword>
<evidence type="ECO:0000313" key="8">
    <source>
        <dbReference type="Proteomes" id="UP000324222"/>
    </source>
</evidence>
<feature type="domain" description="Toprim" evidence="6">
    <location>
        <begin position="3"/>
        <end position="143"/>
    </location>
</feature>
<dbReference type="FunFam" id="3.40.50.140:FF:000003">
    <property type="entry name" value="DNA topoisomerase"/>
    <property type="match status" value="1"/>
</dbReference>
<dbReference type="AlphaFoldDB" id="A0A5B7DQX8"/>
<organism evidence="7 8">
    <name type="scientific">Portunus trituberculatus</name>
    <name type="common">Swimming crab</name>
    <name type="synonym">Neptunus trituberculatus</name>
    <dbReference type="NCBI Taxonomy" id="210409"/>
    <lineage>
        <taxon>Eukaryota</taxon>
        <taxon>Metazoa</taxon>
        <taxon>Ecdysozoa</taxon>
        <taxon>Arthropoda</taxon>
        <taxon>Crustacea</taxon>
        <taxon>Multicrustacea</taxon>
        <taxon>Malacostraca</taxon>
        <taxon>Eumalacostraca</taxon>
        <taxon>Eucarida</taxon>
        <taxon>Decapoda</taxon>
        <taxon>Pleocyemata</taxon>
        <taxon>Brachyura</taxon>
        <taxon>Eubrachyura</taxon>
        <taxon>Portunoidea</taxon>
        <taxon>Portunidae</taxon>
        <taxon>Portuninae</taxon>
        <taxon>Portunus</taxon>
    </lineage>
</organism>
<dbReference type="GO" id="GO:0003677">
    <property type="term" value="F:DNA binding"/>
    <property type="evidence" value="ECO:0007669"/>
    <property type="project" value="UniProtKB-KW"/>
</dbReference>
<comment type="similarity">
    <text evidence="1 5">Belongs to the type IA topoisomerase family.</text>
</comment>
<dbReference type="Pfam" id="PF01751">
    <property type="entry name" value="Toprim"/>
    <property type="match status" value="1"/>
</dbReference>
<dbReference type="OrthoDB" id="430051at2759"/>
<dbReference type="GO" id="GO:0005634">
    <property type="term" value="C:nucleus"/>
    <property type="evidence" value="ECO:0007669"/>
    <property type="project" value="TreeGrafter"/>
</dbReference>
<dbReference type="InterPro" id="IPR023405">
    <property type="entry name" value="Topo_IA_core_domain"/>
</dbReference>
<evidence type="ECO:0000256" key="2">
    <source>
        <dbReference type="ARBA" id="ARBA00023029"/>
    </source>
</evidence>
<sequence>MVRVLNVAEKNDAAKNIAEILSRGHLTRREGFSKYNKIYEFDHNLNGNNVKMVMTSVSGHLLNYAFSGAYKKWEGCSPLDLFSAPVFKVCPADSEPIKRTLEREARSASKLIIWTDCDREGENIGFEIIDVCQAVKPSLQVQR</sequence>
<dbReference type="Gene3D" id="3.40.50.140">
    <property type="match status" value="1"/>
</dbReference>
<dbReference type="SMART" id="SM00493">
    <property type="entry name" value="TOPRIM"/>
    <property type="match status" value="1"/>
</dbReference>
<name>A0A5B7DQX8_PORTR</name>
<keyword evidence="3 5" id="KW-0238">DNA-binding</keyword>